<sequence>MENSADRSHDCEDRPDIGRFLARANPGESVATAQPCDIRLTRADVDAAIALGGRYLVSAQREDGSFVYEVDWMTGEESADDNVVRQAGATWGVALLHRETREPDHRAAVDRSLRKWDTAVREIDGRRWLADGEFRSGKLGAVALIGLSLLERLAVPEGLDDPARMRASLDALCRFVEDARSPSGGFQKAFDTRTGNHSGAADPYSSGEALLLLARSGIELGEPDRLERALAWAEEDYHEFVVRPLADEPDPDVTKGYYQWGSMTWFAFATAGHAPETWGRRLIEQALWMVDVHRTLSRKRNTGYAYEGIVPAWEWARRTGNEDTARKLACVVHQGLRKLCAWQLGHPLASSALRSAPEQFHGAVQNHARQSALRIDVTQHQLHALMYARRFSVDAAEHLCATDISAAPAVSVQTGNRNHKAPSSDLNAHELAEITQGVWEVMPPDGWTMKAVAFVKKRLEPQALVLPHCRTYRYGVDRDTVRGLNGNGYALLADATPLAFPHGVPRLKVASVRNALTNLALATRASYPGRIVAVTGSAGKTSTCNMIEDLLQVFGVPKRPTKNFNTFDGVNGEVANLTNEAIAVIEVAASFLSQRGGPRPNVLRPEVAMITSIGEAHLEYFGSPQGVAEVKSNVFDLMSRGTAVIPRDADTYDYMVQRARAAGATTVSFGAHPSADAHLLSYSAADGVVEAEIFGERITYELGALGRHFARNSVGALGVVAALGLDWRRAAGALASSREVTGRGMTFDVGSASGRFTLIDDAYNANPSSVRAAIEMLSERATPPRGRRIAVLADMLELGPRSEEFHRALAEPLLGAAIDRVYLVGDQMRALWDDLPSEIRGQYYPTVDGLQAALDREFADGDVVLFKGSNGTELHKVVAHFKRATKRRSDAPKDLARSEDTGFVQPAGRRRLEVRARHPKSSQSGSRRTSLVFVGDLSMGDCYLKRPHLSVARHRLEENPWSFVELLAPLVQDKSLLVANLETVLAERPADPFRGMKKYQGWDDPVRTLAVMQRLGVDAVSLANNHTMDFGVAPLRRTIAHLESTNIVPFGAGENEVQAARPLSVSAPFGNVHIFAGYEFRTGYARKWNFYASGDAAGVNPLTGRATGSLIADIARTRTDDPASVIVVYPHWSGARNYQWATDEMIGMNSEFLDAGADFVIGHGAHRMQEIVSGREGTTVFSLGNFVFNSPGRYAKFGSPTFSLVARLEIEDGDPVTGIGADLHIYPIMSDNRETGFRPRPVRKSEAVQVYNILAGQSGARFREDFDLEHGDRGWYIGRTIPLSMAGGQRRRDAVTSPA</sequence>
<feature type="region of interest" description="Disordered" evidence="4">
    <location>
        <begin position="907"/>
        <end position="927"/>
    </location>
</feature>
<keyword evidence="3" id="KW-0067">ATP-binding</keyword>
<dbReference type="InterPro" id="IPR029052">
    <property type="entry name" value="Metallo-depent_PP-like"/>
</dbReference>
<keyword evidence="1 6" id="KW-0436">Ligase</keyword>
<proteinExistence type="predicted"/>
<dbReference type="Pfam" id="PF09587">
    <property type="entry name" value="PGA_cap"/>
    <property type="match status" value="1"/>
</dbReference>
<evidence type="ECO:0000313" key="6">
    <source>
        <dbReference type="EMBL" id="ABL93944.1"/>
    </source>
</evidence>
<dbReference type="InterPro" id="IPR008930">
    <property type="entry name" value="Terpenoid_cyclase/PrenylTrfase"/>
</dbReference>
<dbReference type="InterPro" id="IPR004101">
    <property type="entry name" value="Mur_ligase_C"/>
</dbReference>
<evidence type="ECO:0000256" key="1">
    <source>
        <dbReference type="ARBA" id="ARBA00022598"/>
    </source>
</evidence>
<dbReference type="EMBL" id="CP000518">
    <property type="protein sequence ID" value="ABL93944.1"/>
    <property type="molecule type" value="Genomic_DNA"/>
</dbReference>
<dbReference type="InterPro" id="IPR036615">
    <property type="entry name" value="Mur_ligase_C_dom_sf"/>
</dbReference>
<dbReference type="SUPFAM" id="SSF53623">
    <property type="entry name" value="MurD-like peptide ligases, catalytic domain"/>
    <property type="match status" value="1"/>
</dbReference>
<dbReference type="STRING" id="189918.Mkms_4753"/>
<dbReference type="InterPro" id="IPR019079">
    <property type="entry name" value="Capsule_synth_CapA"/>
</dbReference>
<dbReference type="PANTHER" id="PTHR43024">
    <property type="entry name" value="UDP-N-ACETYLMURAMOYL-TRIPEPTIDE--D-ALANYL-D-ALANINE LIGASE"/>
    <property type="match status" value="1"/>
</dbReference>
<dbReference type="InterPro" id="IPR013221">
    <property type="entry name" value="Mur_ligase_cen"/>
</dbReference>
<organism evidence="6">
    <name type="scientific">Mycobacterium sp. (strain KMS)</name>
    <dbReference type="NCBI Taxonomy" id="189918"/>
    <lineage>
        <taxon>Bacteria</taxon>
        <taxon>Bacillati</taxon>
        <taxon>Actinomycetota</taxon>
        <taxon>Actinomycetes</taxon>
        <taxon>Mycobacteriales</taxon>
        <taxon>Mycobacteriaceae</taxon>
        <taxon>Mycobacterium</taxon>
    </lineage>
</organism>
<dbReference type="SUPFAM" id="SSF56300">
    <property type="entry name" value="Metallo-dependent phosphatases"/>
    <property type="match status" value="1"/>
</dbReference>
<dbReference type="InterPro" id="IPR051046">
    <property type="entry name" value="MurCDEF_CellWall_CoF430Synth"/>
</dbReference>
<dbReference type="SUPFAM" id="SSF48239">
    <property type="entry name" value="Terpenoid cyclases/Protein prenyltransferases"/>
    <property type="match status" value="1"/>
</dbReference>
<gene>
    <name evidence="6" type="ordered locus">Mkms_4753</name>
</gene>
<dbReference type="SUPFAM" id="SSF53244">
    <property type="entry name" value="MurD-like peptide ligases, peptide-binding domain"/>
    <property type="match status" value="1"/>
</dbReference>
<evidence type="ECO:0000256" key="2">
    <source>
        <dbReference type="ARBA" id="ARBA00022741"/>
    </source>
</evidence>
<dbReference type="SMART" id="SM00854">
    <property type="entry name" value="PGA_cap"/>
    <property type="match status" value="1"/>
</dbReference>
<dbReference type="Pfam" id="PF08245">
    <property type="entry name" value="Mur_ligase_M"/>
    <property type="match status" value="1"/>
</dbReference>
<protein>
    <submittedName>
        <fullName evidence="6">Mur ligase, middle domain protein</fullName>
    </submittedName>
</protein>
<evidence type="ECO:0000256" key="3">
    <source>
        <dbReference type="ARBA" id="ARBA00022840"/>
    </source>
</evidence>
<dbReference type="KEGG" id="mkm:Mkms_4753"/>
<keyword evidence="2" id="KW-0547">Nucleotide-binding</keyword>
<dbReference type="Gene3D" id="1.50.10.20">
    <property type="match status" value="1"/>
</dbReference>
<dbReference type="Pfam" id="PF02875">
    <property type="entry name" value="Mur_ligase_C"/>
    <property type="match status" value="1"/>
</dbReference>
<feature type="domain" description="Capsule synthesis protein CapA" evidence="5">
    <location>
        <begin position="930"/>
        <end position="1190"/>
    </location>
</feature>
<dbReference type="HOGENOM" id="CLU_261599_0_0_11"/>
<dbReference type="Gene3D" id="3.60.21.10">
    <property type="match status" value="1"/>
</dbReference>
<evidence type="ECO:0000259" key="5">
    <source>
        <dbReference type="SMART" id="SM00854"/>
    </source>
</evidence>
<name>A1UM86_MYCSK</name>
<reference evidence="6" key="1">
    <citation type="submission" date="2006-12" db="EMBL/GenBank/DDBJ databases">
        <title>Complete sequence of chromosome of Mycobacterium sp. KMS.</title>
        <authorList>
            <consortium name="US DOE Joint Genome Institute"/>
            <person name="Copeland A."/>
            <person name="Lucas S."/>
            <person name="Lapidus A."/>
            <person name="Barry K."/>
            <person name="Detter J.C."/>
            <person name="Glavina del Rio T."/>
            <person name="Hammon N."/>
            <person name="Israni S."/>
            <person name="Dalin E."/>
            <person name="Tice H."/>
            <person name="Pitluck S."/>
            <person name="Kiss H."/>
            <person name="Brettin T."/>
            <person name="Bruce D."/>
            <person name="Han C."/>
            <person name="Tapia R."/>
            <person name="Gilna P."/>
            <person name="Schmutz J."/>
            <person name="Larimer F."/>
            <person name="Land M."/>
            <person name="Hauser L."/>
            <person name="Kyrpides N."/>
            <person name="Mikhailova N."/>
            <person name="Miller C.D."/>
            <person name="Richardson P."/>
        </authorList>
    </citation>
    <scope>NUCLEOTIDE SEQUENCE [LARGE SCALE GENOMIC DNA]</scope>
    <source>
        <strain evidence="6">KMS</strain>
    </source>
</reference>
<accession>A1UM86</accession>
<dbReference type="InterPro" id="IPR036565">
    <property type="entry name" value="Mur-like_cat_sf"/>
</dbReference>
<dbReference type="GO" id="GO:0016881">
    <property type="term" value="F:acid-amino acid ligase activity"/>
    <property type="evidence" value="ECO:0007669"/>
    <property type="project" value="InterPro"/>
</dbReference>
<dbReference type="Gene3D" id="3.90.190.20">
    <property type="entry name" value="Mur ligase, C-terminal domain"/>
    <property type="match status" value="1"/>
</dbReference>
<dbReference type="Gene3D" id="3.40.1190.10">
    <property type="entry name" value="Mur-like, catalytic domain"/>
    <property type="match status" value="1"/>
</dbReference>
<dbReference type="GO" id="GO:0005524">
    <property type="term" value="F:ATP binding"/>
    <property type="evidence" value="ECO:0007669"/>
    <property type="project" value="UniProtKB-KW"/>
</dbReference>
<dbReference type="PANTHER" id="PTHR43024:SF1">
    <property type="entry name" value="UDP-N-ACETYLMURAMOYL-TRIPEPTIDE--D-ALANYL-D-ALANINE LIGASE"/>
    <property type="match status" value="1"/>
</dbReference>
<evidence type="ECO:0000256" key="4">
    <source>
        <dbReference type="SAM" id="MobiDB-lite"/>
    </source>
</evidence>